<gene>
    <name evidence="3" type="ORF">COCCADRAFT_110835</name>
</gene>
<accession>W6XQA5</accession>
<dbReference type="KEGG" id="bze:COCCADRAFT_110835"/>
<feature type="region of interest" description="Disordered" evidence="1">
    <location>
        <begin position="38"/>
        <end position="83"/>
    </location>
</feature>
<reference evidence="3 4" key="1">
    <citation type="journal article" date="2013" name="PLoS Genet.">
        <title>Comparative genome structure, secondary metabolite, and effector coding capacity across Cochliobolus pathogens.</title>
        <authorList>
            <person name="Condon B.J."/>
            <person name="Leng Y."/>
            <person name="Wu D."/>
            <person name="Bushley K.E."/>
            <person name="Ohm R.A."/>
            <person name="Otillar R."/>
            <person name="Martin J."/>
            <person name="Schackwitz W."/>
            <person name="Grimwood J."/>
            <person name="MohdZainudin N."/>
            <person name="Xue C."/>
            <person name="Wang R."/>
            <person name="Manning V.A."/>
            <person name="Dhillon B."/>
            <person name="Tu Z.J."/>
            <person name="Steffenson B.J."/>
            <person name="Salamov A."/>
            <person name="Sun H."/>
            <person name="Lowry S."/>
            <person name="LaButti K."/>
            <person name="Han J."/>
            <person name="Copeland A."/>
            <person name="Lindquist E."/>
            <person name="Barry K."/>
            <person name="Schmutz J."/>
            <person name="Baker S.E."/>
            <person name="Ciuffetti L.M."/>
            <person name="Grigoriev I.V."/>
            <person name="Zhong S."/>
            <person name="Turgeon B.G."/>
        </authorList>
    </citation>
    <scope>NUCLEOTIDE SEQUENCE [LARGE SCALE GENOMIC DNA]</scope>
    <source>
        <strain evidence="3 4">26-R-13</strain>
    </source>
</reference>
<keyword evidence="2" id="KW-1133">Transmembrane helix</keyword>
<keyword evidence="2" id="KW-0472">Membrane</keyword>
<evidence type="ECO:0000313" key="4">
    <source>
        <dbReference type="Proteomes" id="UP000053841"/>
    </source>
</evidence>
<evidence type="ECO:0000313" key="3">
    <source>
        <dbReference type="EMBL" id="EUC27768.1"/>
    </source>
</evidence>
<sequence length="83" mass="9514">QPKTLPLYKIGWYIFSLFPILYAMDPIVNRRLEKTIVSGSKATPEHTRLEKERKARSPNVVADEDALQKQTPSATLDWRATSE</sequence>
<dbReference type="AlphaFoldDB" id="W6XQA5"/>
<dbReference type="EMBL" id="KI964880">
    <property type="protein sequence ID" value="EUC27768.1"/>
    <property type="molecule type" value="Genomic_DNA"/>
</dbReference>
<dbReference type="RefSeq" id="XP_007717934.1">
    <property type="nucleotide sequence ID" value="XM_007719744.1"/>
</dbReference>
<feature type="non-terminal residue" evidence="3">
    <location>
        <position position="1"/>
    </location>
</feature>
<proteinExistence type="predicted"/>
<name>W6XQA5_COCC2</name>
<evidence type="ECO:0000256" key="1">
    <source>
        <dbReference type="SAM" id="MobiDB-lite"/>
    </source>
</evidence>
<dbReference type="GeneID" id="19144183"/>
<organism evidence="3 4">
    <name type="scientific">Cochliobolus carbonum (strain 26-R-13)</name>
    <name type="common">Maize leaf spot fungus</name>
    <name type="synonym">Bipolaris zeicola</name>
    <dbReference type="NCBI Taxonomy" id="930089"/>
    <lineage>
        <taxon>Eukaryota</taxon>
        <taxon>Fungi</taxon>
        <taxon>Dikarya</taxon>
        <taxon>Ascomycota</taxon>
        <taxon>Pezizomycotina</taxon>
        <taxon>Dothideomycetes</taxon>
        <taxon>Pleosporomycetidae</taxon>
        <taxon>Pleosporales</taxon>
        <taxon>Pleosporineae</taxon>
        <taxon>Pleosporaceae</taxon>
        <taxon>Bipolaris</taxon>
    </lineage>
</organism>
<feature type="compositionally biased region" description="Basic and acidic residues" evidence="1">
    <location>
        <begin position="43"/>
        <end position="55"/>
    </location>
</feature>
<dbReference type="HOGENOM" id="CLU_2549061_0_0_1"/>
<dbReference type="Proteomes" id="UP000053841">
    <property type="component" value="Unassembled WGS sequence"/>
</dbReference>
<protein>
    <submittedName>
        <fullName evidence="3">Uncharacterized protein</fullName>
    </submittedName>
</protein>
<evidence type="ECO:0000256" key="2">
    <source>
        <dbReference type="SAM" id="Phobius"/>
    </source>
</evidence>
<feature type="transmembrane region" description="Helical" evidence="2">
    <location>
        <begin position="6"/>
        <end position="24"/>
    </location>
</feature>
<keyword evidence="4" id="KW-1185">Reference proteome</keyword>
<keyword evidence="2" id="KW-0812">Transmembrane</keyword>